<feature type="region of interest" description="Disordered" evidence="1">
    <location>
        <begin position="196"/>
        <end position="218"/>
    </location>
</feature>
<gene>
    <name evidence="2" type="ORF">EB796_013099</name>
</gene>
<comment type="caution">
    <text evidence="2">The sequence shown here is derived from an EMBL/GenBank/DDBJ whole genome shotgun (WGS) entry which is preliminary data.</text>
</comment>
<name>A0A7J7JRG1_BUGNE</name>
<accession>A0A7J7JRG1</accession>
<evidence type="ECO:0000313" key="3">
    <source>
        <dbReference type="Proteomes" id="UP000593567"/>
    </source>
</evidence>
<evidence type="ECO:0000256" key="1">
    <source>
        <dbReference type="SAM" id="MobiDB-lite"/>
    </source>
</evidence>
<protein>
    <submittedName>
        <fullName evidence="2">Uncharacterized protein</fullName>
    </submittedName>
</protein>
<keyword evidence="3" id="KW-1185">Reference proteome</keyword>
<organism evidence="2 3">
    <name type="scientific">Bugula neritina</name>
    <name type="common">Brown bryozoan</name>
    <name type="synonym">Sertularia neritina</name>
    <dbReference type="NCBI Taxonomy" id="10212"/>
    <lineage>
        <taxon>Eukaryota</taxon>
        <taxon>Metazoa</taxon>
        <taxon>Spiralia</taxon>
        <taxon>Lophotrochozoa</taxon>
        <taxon>Bryozoa</taxon>
        <taxon>Gymnolaemata</taxon>
        <taxon>Cheilostomatida</taxon>
        <taxon>Flustrina</taxon>
        <taxon>Buguloidea</taxon>
        <taxon>Bugulidae</taxon>
        <taxon>Bugula</taxon>
    </lineage>
</organism>
<dbReference type="Proteomes" id="UP000593567">
    <property type="component" value="Unassembled WGS sequence"/>
</dbReference>
<evidence type="ECO:0000313" key="2">
    <source>
        <dbReference type="EMBL" id="KAF6028587.1"/>
    </source>
</evidence>
<feature type="compositionally biased region" description="Polar residues" evidence="1">
    <location>
        <begin position="281"/>
        <end position="295"/>
    </location>
</feature>
<dbReference type="EMBL" id="VXIV02001935">
    <property type="protein sequence ID" value="KAF6028587.1"/>
    <property type="molecule type" value="Genomic_DNA"/>
</dbReference>
<reference evidence="2" key="1">
    <citation type="submission" date="2020-06" db="EMBL/GenBank/DDBJ databases">
        <title>Draft genome of Bugula neritina, a colonial animal packing powerful symbionts and potential medicines.</title>
        <authorList>
            <person name="Rayko M."/>
        </authorList>
    </citation>
    <scope>NUCLEOTIDE SEQUENCE [LARGE SCALE GENOMIC DNA]</scope>
    <source>
        <strain evidence="2">Kwan_BN1</strain>
    </source>
</reference>
<proteinExistence type="predicted"/>
<dbReference type="AlphaFoldDB" id="A0A7J7JRG1"/>
<feature type="compositionally biased region" description="Polar residues" evidence="1">
    <location>
        <begin position="207"/>
        <end position="218"/>
    </location>
</feature>
<sequence>MILFVRYKGLQAMKSELHGCNVSVSLGNEMGTAIIKGDDAEMISKLQERITKYPESLTKRQITLNTAMWEFLDSRTSHAFGHINGILDEYGIRYRTTTAAGKSGDHKLVLLITESENRSQLNEAEKKLRDYIICEDSVVASMEHWEKTTKQNIEMYMRRKKFPHHIVRPTGSTGKVQVVSVKPAQQDLINMLKENGESAARGDGSTRPKTNSGGSGLTVTPLSAVELMSVRTSTPPIRNSGSRTDLLDLSSSFSDLRVRRDSGSSVGGSSVGGSSVFSSRTRNYSGSSHGDPAASSQIRLSHNHQHIEFQFCQKFLKDVLTDDFIDNCKFEYNYKEKVISITSEEEGGC</sequence>
<feature type="region of interest" description="Disordered" evidence="1">
    <location>
        <begin position="258"/>
        <end position="295"/>
    </location>
</feature>